<feature type="transmembrane region" description="Helical" evidence="1">
    <location>
        <begin position="166"/>
        <end position="186"/>
    </location>
</feature>
<feature type="transmembrane region" description="Helical" evidence="1">
    <location>
        <begin position="140"/>
        <end position="159"/>
    </location>
</feature>
<dbReference type="AlphaFoldDB" id="A0A2Z2NT77"/>
<dbReference type="SUPFAM" id="SSF55073">
    <property type="entry name" value="Nucleotide cyclase"/>
    <property type="match status" value="1"/>
</dbReference>
<dbReference type="RefSeq" id="WP_088916310.1">
    <property type="nucleotide sequence ID" value="NZ_CP018632.1"/>
</dbReference>
<feature type="domain" description="Guanylate cyclase" evidence="2">
    <location>
        <begin position="280"/>
        <end position="408"/>
    </location>
</feature>
<dbReference type="PANTHER" id="PTHR43081:SF1">
    <property type="entry name" value="ADENYLATE CYCLASE, TERMINAL-DIFFERENTIATION SPECIFIC"/>
    <property type="match status" value="1"/>
</dbReference>
<keyword evidence="1" id="KW-1133">Transmembrane helix</keyword>
<dbReference type="InterPro" id="IPR001054">
    <property type="entry name" value="A/G_cyclase"/>
</dbReference>
<dbReference type="GO" id="GO:0004016">
    <property type="term" value="F:adenylate cyclase activity"/>
    <property type="evidence" value="ECO:0007669"/>
    <property type="project" value="UniProtKB-EC"/>
</dbReference>
<feature type="transmembrane region" description="Helical" evidence="1">
    <location>
        <begin position="108"/>
        <end position="128"/>
    </location>
</feature>
<feature type="transmembrane region" description="Helical" evidence="1">
    <location>
        <begin position="52"/>
        <end position="71"/>
    </location>
</feature>
<feature type="transmembrane region" description="Helical" evidence="1">
    <location>
        <begin position="206"/>
        <end position="231"/>
    </location>
</feature>
<dbReference type="EC" id="4.6.1.1" evidence="3"/>
<evidence type="ECO:0000259" key="2">
    <source>
        <dbReference type="PROSITE" id="PS50125"/>
    </source>
</evidence>
<gene>
    <name evidence="3" type="primary">cyaA_1</name>
    <name evidence="3" type="ORF">IMCC3135_03470</name>
</gene>
<dbReference type="InterPro" id="IPR029787">
    <property type="entry name" value="Nucleotide_cyclase"/>
</dbReference>
<dbReference type="GO" id="GO:0009190">
    <property type="term" value="P:cyclic nucleotide biosynthetic process"/>
    <property type="evidence" value="ECO:0007669"/>
    <property type="project" value="InterPro"/>
</dbReference>
<proteinExistence type="predicted"/>
<reference evidence="3 4" key="1">
    <citation type="submission" date="2016-12" db="EMBL/GenBank/DDBJ databases">
        <authorList>
            <person name="Song W.-J."/>
            <person name="Kurnit D.M."/>
        </authorList>
    </citation>
    <scope>NUCLEOTIDE SEQUENCE [LARGE SCALE GENOMIC DNA]</scope>
    <source>
        <strain evidence="3 4">IMCC3135</strain>
    </source>
</reference>
<keyword evidence="1" id="KW-0812">Transmembrane</keyword>
<dbReference type="GO" id="GO:0035556">
    <property type="term" value="P:intracellular signal transduction"/>
    <property type="evidence" value="ECO:0007669"/>
    <property type="project" value="InterPro"/>
</dbReference>
<dbReference type="InterPro" id="IPR050697">
    <property type="entry name" value="Adenylyl/Guanylyl_Cyclase_3/4"/>
</dbReference>
<feature type="transmembrane region" description="Helical" evidence="1">
    <location>
        <begin position="83"/>
        <end position="101"/>
    </location>
</feature>
<organism evidence="3 4">
    <name type="scientific">Granulosicoccus antarcticus IMCC3135</name>
    <dbReference type="NCBI Taxonomy" id="1192854"/>
    <lineage>
        <taxon>Bacteria</taxon>
        <taxon>Pseudomonadati</taxon>
        <taxon>Pseudomonadota</taxon>
        <taxon>Gammaproteobacteria</taxon>
        <taxon>Chromatiales</taxon>
        <taxon>Granulosicoccaceae</taxon>
        <taxon>Granulosicoccus</taxon>
    </lineage>
</organism>
<evidence type="ECO:0000313" key="4">
    <source>
        <dbReference type="Proteomes" id="UP000250079"/>
    </source>
</evidence>
<keyword evidence="4" id="KW-1185">Reference proteome</keyword>
<dbReference type="Pfam" id="PF00211">
    <property type="entry name" value="Guanylate_cyc"/>
    <property type="match status" value="1"/>
</dbReference>
<dbReference type="CDD" id="cd07302">
    <property type="entry name" value="CHD"/>
    <property type="match status" value="1"/>
</dbReference>
<dbReference type="Proteomes" id="UP000250079">
    <property type="component" value="Chromosome"/>
</dbReference>
<accession>A0A2Z2NT77</accession>
<protein>
    <submittedName>
        <fullName evidence="3">Adenylate cyclase 1</fullName>
        <ecNumber evidence="3">4.6.1.1</ecNumber>
    </submittedName>
</protein>
<evidence type="ECO:0000256" key="1">
    <source>
        <dbReference type="SAM" id="Phobius"/>
    </source>
</evidence>
<keyword evidence="1" id="KW-0472">Membrane</keyword>
<name>A0A2Z2NT77_9GAMM</name>
<dbReference type="PROSITE" id="PS50125">
    <property type="entry name" value="GUANYLATE_CYCLASE_2"/>
    <property type="match status" value="1"/>
</dbReference>
<dbReference type="PANTHER" id="PTHR43081">
    <property type="entry name" value="ADENYLATE CYCLASE, TERMINAL-DIFFERENTIATION SPECIFIC-RELATED"/>
    <property type="match status" value="1"/>
</dbReference>
<keyword evidence="3" id="KW-0456">Lyase</keyword>
<evidence type="ECO:0000313" key="3">
    <source>
        <dbReference type="EMBL" id="ASJ70807.1"/>
    </source>
</evidence>
<dbReference type="Gene3D" id="3.30.70.1230">
    <property type="entry name" value="Nucleotide cyclase"/>
    <property type="match status" value="1"/>
</dbReference>
<dbReference type="KEGG" id="gai:IMCC3135_03470"/>
<dbReference type="OrthoDB" id="9806704at2"/>
<dbReference type="EMBL" id="CP018632">
    <property type="protein sequence ID" value="ASJ70807.1"/>
    <property type="molecule type" value="Genomic_DNA"/>
</dbReference>
<sequence>MFEKTSESVHRKLLSLFKSKQAWLFNWQQSTEELPESIQIAIEKQQNSSERLISWIQIAILVVFAILYTMAPNTLPIGSDFEPVPLFLGAYFIFTCLRLYFSYISRLAYWVLVLSVLVDMGLLLGLIWSFHLQYMQPPSFYLKSPTLLYIFIFISLRALRFEPGLVLLSGLVGAAGWLILMILAITDHSGGSVITRDYVVYLTSNSVLIGGELDKMISILVVTAILTLAIARGRQLLIRSIVEARTAESLSRFVPEGVAAQIANTQGPLINAQTESCEASILFVDLISFTSLAERLPPEKLITTLNEYFHVISEPIERNHGVINQFQGDAILASFNLPTKDANHANSAVRAALEIQEILSTYRFEGGIRLSTRAGINTGTVVGGFIGTSDRLSYTVYGDNVNIASRLQVLSKQYNSTNLVSLRTMQLCDDHTFHFREKGRGILRGRSSPVMLYEAVRTHN</sequence>
<dbReference type="SMART" id="SM00044">
    <property type="entry name" value="CYCc"/>
    <property type="match status" value="1"/>
</dbReference>